<dbReference type="Proteomes" id="UP000469440">
    <property type="component" value="Unassembled WGS sequence"/>
</dbReference>
<dbReference type="OrthoDB" id="9794671at2"/>
<dbReference type="NCBIfam" id="TIGR02669">
    <property type="entry name" value="SpoIID_LytB"/>
    <property type="match status" value="1"/>
</dbReference>
<name>A0A6N8I0J8_9FIRM</name>
<keyword evidence="3" id="KW-1185">Reference proteome</keyword>
<dbReference type="NCBIfam" id="TIGR02870">
    <property type="entry name" value="spore_II_D"/>
    <property type="match status" value="1"/>
</dbReference>
<organism evidence="2 3">
    <name type="scientific">Caproicibacter fermentans</name>
    <dbReference type="NCBI Taxonomy" id="2576756"/>
    <lineage>
        <taxon>Bacteria</taxon>
        <taxon>Bacillati</taxon>
        <taxon>Bacillota</taxon>
        <taxon>Clostridia</taxon>
        <taxon>Eubacteriales</taxon>
        <taxon>Acutalibacteraceae</taxon>
        <taxon>Caproicibacter</taxon>
    </lineage>
</organism>
<evidence type="ECO:0000259" key="1">
    <source>
        <dbReference type="Pfam" id="PF08486"/>
    </source>
</evidence>
<dbReference type="Pfam" id="PF08486">
    <property type="entry name" value="SpoIID"/>
    <property type="match status" value="1"/>
</dbReference>
<evidence type="ECO:0000313" key="2">
    <source>
        <dbReference type="EMBL" id="MVB11270.1"/>
    </source>
</evidence>
<evidence type="ECO:0000313" key="3">
    <source>
        <dbReference type="Proteomes" id="UP000469440"/>
    </source>
</evidence>
<dbReference type="InterPro" id="IPR013693">
    <property type="entry name" value="SpoIID/LytB_N"/>
</dbReference>
<sequence length="332" mass="35551">MHHRRGEFLLGFFLFLAMFLIPFVAFGNPAAGKAGSSKSESPASSHPQETGSSFHILDTATKQILTVGDREFMTGAVAAEMSPSAEQEALKAQAVACYTYYCRLRENQKKTPDSSLNGADFSADLQNGQIYLTDELRKKRWGTHYDEYAQALKTAIDPVFGLVLKSGGELIEATYYAISSGNTESSADVWGGERPYLISVASPGDRFAGGYQTTVTLSLEKMKACILSAAPDADLSGDPSGWAGTAERTAAGSVKTILLGGKSVTGNNARAAFGLRSANFTVSYSNGQFTFSVLGYGHDVGMSQTGAQYMAKQGADYRQILSWYYPTTTLAA</sequence>
<dbReference type="InterPro" id="IPR014225">
    <property type="entry name" value="Spore_II_D_firmicutes"/>
</dbReference>
<dbReference type="RefSeq" id="WP_066649855.1">
    <property type="nucleotide sequence ID" value="NZ_VWXL01000053.1"/>
</dbReference>
<proteinExistence type="predicted"/>
<dbReference type="GO" id="GO:0030435">
    <property type="term" value="P:sporulation resulting in formation of a cellular spore"/>
    <property type="evidence" value="ECO:0007669"/>
    <property type="project" value="InterPro"/>
</dbReference>
<accession>A0A6N8I0J8</accession>
<feature type="domain" description="Sporulation stage II protein D amidase enhancer LytB N-terminal" evidence="1">
    <location>
        <begin position="61"/>
        <end position="157"/>
    </location>
</feature>
<gene>
    <name evidence="2" type="primary">lytB</name>
    <name evidence="2" type="ORF">CAFE_19780</name>
</gene>
<dbReference type="AlphaFoldDB" id="A0A6N8I0J8"/>
<protein>
    <submittedName>
        <fullName evidence="2">Amidase enhancer</fullName>
    </submittedName>
</protein>
<reference evidence="2 3" key="1">
    <citation type="submission" date="2019-09" db="EMBL/GenBank/DDBJ databases">
        <title>Genome sequence of Clostridium sp. EA1.</title>
        <authorList>
            <person name="Poehlein A."/>
            <person name="Bengelsdorf F.R."/>
            <person name="Daniel R."/>
        </authorList>
    </citation>
    <scope>NUCLEOTIDE SEQUENCE [LARGE SCALE GENOMIC DNA]</scope>
    <source>
        <strain evidence="2 3">EA1</strain>
    </source>
</reference>
<comment type="caution">
    <text evidence="2">The sequence shown here is derived from an EMBL/GenBank/DDBJ whole genome shotgun (WGS) entry which is preliminary data.</text>
</comment>
<dbReference type="EMBL" id="VWXL01000053">
    <property type="protein sequence ID" value="MVB11270.1"/>
    <property type="molecule type" value="Genomic_DNA"/>
</dbReference>
<dbReference type="InterPro" id="IPR013486">
    <property type="entry name" value="SpoIID/LytB"/>
</dbReference>